<dbReference type="Proteomes" id="UP001431209">
    <property type="component" value="Unassembled WGS sequence"/>
</dbReference>
<evidence type="ECO:0000313" key="5">
    <source>
        <dbReference type="Proteomes" id="UP001431209"/>
    </source>
</evidence>
<evidence type="ECO:0008006" key="6">
    <source>
        <dbReference type="Google" id="ProtNLM"/>
    </source>
</evidence>
<feature type="binding site" evidence="3">
    <location>
        <position position="209"/>
    </location>
    <ligand>
        <name>a divalent metal cation</name>
        <dbReference type="ChEBI" id="CHEBI:60240"/>
        <label>1</label>
    </ligand>
</feature>
<evidence type="ECO:0000313" key="4">
    <source>
        <dbReference type="EMBL" id="KAL0485789.1"/>
    </source>
</evidence>
<comment type="similarity">
    <text evidence="1">Belongs to the GTP cyclohydrolase I type 2/NIF3 family.</text>
</comment>
<dbReference type="EMBL" id="JAOPGA020001167">
    <property type="protein sequence ID" value="KAL0485789.1"/>
    <property type="molecule type" value="Genomic_DNA"/>
</dbReference>
<name>A0AAW2ZAE6_9EUKA</name>
<gene>
    <name evidence="4" type="ORF">AKO1_003368</name>
</gene>
<accession>A0AAW2ZAE6</accession>
<evidence type="ECO:0000256" key="3">
    <source>
        <dbReference type="PIRSR" id="PIRSR602678-1"/>
    </source>
</evidence>
<dbReference type="GO" id="GO:0046872">
    <property type="term" value="F:metal ion binding"/>
    <property type="evidence" value="ECO:0007669"/>
    <property type="project" value="UniProtKB-KW"/>
</dbReference>
<feature type="binding site" evidence="3">
    <location>
        <position position="88"/>
    </location>
    <ligand>
        <name>a divalent metal cation</name>
        <dbReference type="ChEBI" id="CHEBI:60240"/>
        <label>1</label>
    </ligand>
</feature>
<dbReference type="InterPro" id="IPR036069">
    <property type="entry name" value="DUF34/NIF3_sf"/>
</dbReference>
<organism evidence="4 5">
    <name type="scientific">Acrasis kona</name>
    <dbReference type="NCBI Taxonomy" id="1008807"/>
    <lineage>
        <taxon>Eukaryota</taxon>
        <taxon>Discoba</taxon>
        <taxon>Heterolobosea</taxon>
        <taxon>Tetramitia</taxon>
        <taxon>Eutetramitia</taxon>
        <taxon>Acrasidae</taxon>
        <taxon>Acrasis</taxon>
    </lineage>
</organism>
<dbReference type="InterPro" id="IPR002678">
    <property type="entry name" value="DUF34/NIF3"/>
</dbReference>
<comment type="caution">
    <text evidence="4">The sequence shown here is derived from an EMBL/GenBank/DDBJ whole genome shotgun (WGS) entry which is preliminary data.</text>
</comment>
<evidence type="ECO:0000256" key="1">
    <source>
        <dbReference type="ARBA" id="ARBA00006964"/>
    </source>
</evidence>
<dbReference type="PANTHER" id="PTHR13799:SF14">
    <property type="entry name" value="GTP CYCLOHYDROLASE 1 TYPE 2 HOMOLOG"/>
    <property type="match status" value="1"/>
</dbReference>
<evidence type="ECO:0000256" key="2">
    <source>
        <dbReference type="ARBA" id="ARBA00022723"/>
    </source>
</evidence>
<dbReference type="GO" id="GO:0005737">
    <property type="term" value="C:cytoplasm"/>
    <property type="evidence" value="ECO:0007669"/>
    <property type="project" value="TreeGrafter"/>
</dbReference>
<keyword evidence="2 3" id="KW-0479">Metal-binding</keyword>
<dbReference type="Pfam" id="PF01784">
    <property type="entry name" value="DUF34_NIF3"/>
    <property type="match status" value="1"/>
</dbReference>
<feature type="binding site" evidence="3">
    <location>
        <position position="213"/>
    </location>
    <ligand>
        <name>a divalent metal cation</name>
        <dbReference type="ChEBI" id="CHEBI:60240"/>
        <label>1</label>
    </ligand>
</feature>
<reference evidence="4 5" key="1">
    <citation type="submission" date="2024-03" db="EMBL/GenBank/DDBJ databases">
        <title>The Acrasis kona genome and developmental transcriptomes reveal deep origins of eukaryotic multicellular pathways.</title>
        <authorList>
            <person name="Sheikh S."/>
            <person name="Fu C.-J."/>
            <person name="Brown M.W."/>
            <person name="Baldauf S.L."/>
        </authorList>
    </citation>
    <scope>NUCLEOTIDE SEQUENCE [LARGE SCALE GENOMIC DNA]</scope>
    <source>
        <strain evidence="4 5">ATCC MYA-3509</strain>
    </source>
</reference>
<dbReference type="Gene3D" id="3.40.1390.30">
    <property type="entry name" value="NIF3 (NGG1p interacting factor 3)-like"/>
    <property type="match status" value="1"/>
</dbReference>
<dbReference type="SUPFAM" id="SSF102705">
    <property type="entry name" value="NIF3 (NGG1p interacting factor 3)-like"/>
    <property type="match status" value="1"/>
</dbReference>
<dbReference type="PANTHER" id="PTHR13799">
    <property type="entry name" value="NGG1 INTERACTING FACTOR 3"/>
    <property type="match status" value="1"/>
</dbReference>
<sequence>MQQMPIRSPSFKELASFISYRLHRNVQTDVPLIQQWTDKPISSVCLTLEPINFDLHTPRASAYFLHRIWGREYTYKNFGIIGSHSGFDQELTTNYNIELATQLGASVVTPVFRMPEQSKLIGMFCLLDTPVPVEHFYEKVKNIFQCDMEVFEINNKQTVSKVAVMFAFNDLEVRRAKEEGVDVYITGQTRPLGRKEAEKLEVALIAVGHRNSELWGLRQLAVEIKNRFPEITVDVLDQVQQCSEKTQ</sequence>
<proteinExistence type="inferred from homology"/>
<keyword evidence="5" id="KW-1185">Reference proteome</keyword>
<protein>
    <recommendedName>
        <fullName evidence="6">NGG1p interacting factor NIF3</fullName>
    </recommendedName>
</protein>
<dbReference type="AlphaFoldDB" id="A0AAW2ZAE6"/>